<gene>
    <name evidence="2" type="ORF">RRF57_010721</name>
</gene>
<dbReference type="EMBL" id="JAWHQM010000047">
    <property type="protein sequence ID" value="KAK5635009.1"/>
    <property type="molecule type" value="Genomic_DNA"/>
</dbReference>
<dbReference type="Proteomes" id="UP001305414">
    <property type="component" value="Unassembled WGS sequence"/>
</dbReference>
<accession>A0AAN7V1U7</accession>
<evidence type="ECO:0000313" key="3">
    <source>
        <dbReference type="Proteomes" id="UP001305414"/>
    </source>
</evidence>
<organism evidence="2 3">
    <name type="scientific">Xylaria bambusicola</name>
    <dbReference type="NCBI Taxonomy" id="326684"/>
    <lineage>
        <taxon>Eukaryota</taxon>
        <taxon>Fungi</taxon>
        <taxon>Dikarya</taxon>
        <taxon>Ascomycota</taxon>
        <taxon>Pezizomycotina</taxon>
        <taxon>Sordariomycetes</taxon>
        <taxon>Xylariomycetidae</taxon>
        <taxon>Xylariales</taxon>
        <taxon>Xylariaceae</taxon>
        <taxon>Xylaria</taxon>
    </lineage>
</organism>
<evidence type="ECO:0000256" key="1">
    <source>
        <dbReference type="SAM" id="MobiDB-lite"/>
    </source>
</evidence>
<protein>
    <submittedName>
        <fullName evidence="2">Uncharacterized protein</fullName>
    </submittedName>
</protein>
<comment type="caution">
    <text evidence="2">The sequence shown here is derived from an EMBL/GenBank/DDBJ whole genome shotgun (WGS) entry which is preliminary data.</text>
</comment>
<name>A0AAN7V1U7_9PEZI</name>
<keyword evidence="3" id="KW-1185">Reference proteome</keyword>
<proteinExistence type="predicted"/>
<dbReference type="AlphaFoldDB" id="A0AAN7V1U7"/>
<reference evidence="2 3" key="1">
    <citation type="submission" date="2023-10" db="EMBL/GenBank/DDBJ databases">
        <title>Draft genome sequence of Xylaria bambusicola isolate GMP-LS, the root and basal stem rot pathogen of sugarcane in Indonesia.</title>
        <authorList>
            <person name="Selvaraj P."/>
            <person name="Muralishankar V."/>
            <person name="Muruganantham S."/>
            <person name="Sp S."/>
            <person name="Haryani S."/>
            <person name="Lau K.J.X."/>
            <person name="Naqvi N.I."/>
        </authorList>
    </citation>
    <scope>NUCLEOTIDE SEQUENCE [LARGE SCALE GENOMIC DNA]</scope>
    <source>
        <strain evidence="2">GMP-LS</strain>
    </source>
</reference>
<sequence length="119" mass="13135">MVGYVAGVSEHAGGRFRVVLPRFHVLEVEVFFEVERGQGEPRLAWSVPLEVGFETVSVFGGQRFSECLGVQECERLYDDTVGQAMAHADPESPVPESPGQPTRPFGISWVEVGDATERR</sequence>
<feature type="region of interest" description="Disordered" evidence="1">
    <location>
        <begin position="84"/>
        <end position="119"/>
    </location>
</feature>
<evidence type="ECO:0000313" key="2">
    <source>
        <dbReference type="EMBL" id="KAK5635009.1"/>
    </source>
</evidence>